<dbReference type="Pfam" id="PF20146">
    <property type="entry name" value="NRF"/>
    <property type="match status" value="1"/>
</dbReference>
<feature type="transmembrane region" description="Helical" evidence="1">
    <location>
        <begin position="651"/>
        <end position="669"/>
    </location>
</feature>
<feature type="transmembrane region" description="Helical" evidence="1">
    <location>
        <begin position="618"/>
        <end position="639"/>
    </location>
</feature>
<dbReference type="SMART" id="SM00703">
    <property type="entry name" value="NRF"/>
    <property type="match status" value="1"/>
</dbReference>
<feature type="transmembrane region" description="Helical" evidence="1">
    <location>
        <begin position="320"/>
        <end position="339"/>
    </location>
</feature>
<feature type="chain" id="PRO_5045044656" description="Nose resistant-to-fluoxetine protein N-terminal domain-containing protein" evidence="2">
    <location>
        <begin position="28"/>
        <end position="774"/>
    </location>
</feature>
<feature type="transmembrane region" description="Helical" evidence="1">
    <location>
        <begin position="249"/>
        <end position="272"/>
    </location>
</feature>
<dbReference type="Proteomes" id="UP001642540">
    <property type="component" value="Unassembled WGS sequence"/>
</dbReference>
<proteinExistence type="predicted"/>
<sequence length="774" mass="86066">MFLLKTSSAALAAVVLFVLVIPISARAGIVTHVAPEGNHNSAPTLSKVIKDSYITDALLEHGLKAANLSDSCSRHVMQLWEQILNLIGDDSARNSTGIETWALQMVDAWGKIPEGILSGHINALGDFDECLAVRGPRQDVNPFQGKYCLIYASPKVGDQPVAHQSESQRTQSGERSIENLLKLLSVVSNAELPLIPSIGTCLPSSCADEEIFKIVSVLLTNINLLPLTTFCSTDEVPTLGGGAIATMSFLGVLLTFVIVGTCVDLAVIYHFLPTPNVSNKLFLVCKAFSLATNGKKFMSTESNANDVSCLHGIRFLSASWVVLGHTYLMGIIQPLWNIVDTYSMITTSISILFVTNAAIVVDVFFVIGGFLVSLTLLAMLEKTRGNMRSMPIVYLHRYLRITPMYMIIVAFATFVFPLMGSGPYWHITKTWAGFCEKNWWKNLLYINNLPIYDTIKDPLDAPCHGMAWYLGVDMQLFVLSPLLLFPIWKWKRFGVVPLTLLTIASIIAPGVITYVNDYPPTNVPFQSPTKRYSQEAYTPTYMRAAPYLIGMWAGIFFRKMRKLTSKKNYRLSSAQVIGAWCIAFTTGFTVLLSPHRYMDPEYSFQRAESAVFASGQRAAWASAISWLIFACASGYGGWINQILSWRPFIPLGRLTFAIYLVSMNLQFLFHLQYRQPIYFSNYHMVNLYFAHLVMSCLVALVCTLFIEAPFMQLLKILLPMEGKRKSSKIYSNNNEIIKGELPRNSVSPDPSGRQVTIGSVSTLSANSREVLIHT</sequence>
<feature type="transmembrane region" description="Helical" evidence="1">
    <location>
        <begin position="466"/>
        <end position="488"/>
    </location>
</feature>
<dbReference type="PANTHER" id="PTHR11161:SF0">
    <property type="entry name" value="O-ACYLTRANSFERASE LIKE PROTEIN"/>
    <property type="match status" value="1"/>
</dbReference>
<accession>A0ABP1PUD2</accession>
<feature type="transmembrane region" description="Helical" evidence="1">
    <location>
        <begin position="577"/>
        <end position="598"/>
    </location>
</feature>
<keyword evidence="1" id="KW-0472">Membrane</keyword>
<comment type="caution">
    <text evidence="4">The sequence shown here is derived from an EMBL/GenBank/DDBJ whole genome shotgun (WGS) entry which is preliminary data.</text>
</comment>
<organism evidence="4 5">
    <name type="scientific">Orchesella dallaii</name>
    <dbReference type="NCBI Taxonomy" id="48710"/>
    <lineage>
        <taxon>Eukaryota</taxon>
        <taxon>Metazoa</taxon>
        <taxon>Ecdysozoa</taxon>
        <taxon>Arthropoda</taxon>
        <taxon>Hexapoda</taxon>
        <taxon>Collembola</taxon>
        <taxon>Entomobryomorpha</taxon>
        <taxon>Entomobryoidea</taxon>
        <taxon>Orchesellidae</taxon>
        <taxon>Orchesellinae</taxon>
        <taxon>Orchesella</taxon>
    </lineage>
</organism>
<dbReference type="Pfam" id="PF01757">
    <property type="entry name" value="Acyl_transf_3"/>
    <property type="match status" value="1"/>
</dbReference>
<dbReference type="InterPro" id="IPR002656">
    <property type="entry name" value="Acyl_transf_3_dom"/>
</dbReference>
<feature type="transmembrane region" description="Helical" evidence="1">
    <location>
        <begin position="398"/>
        <end position="419"/>
    </location>
</feature>
<feature type="transmembrane region" description="Helical" evidence="1">
    <location>
        <begin position="351"/>
        <end position="377"/>
    </location>
</feature>
<keyword evidence="1" id="KW-0812">Transmembrane</keyword>
<feature type="transmembrane region" description="Helical" evidence="1">
    <location>
        <begin position="689"/>
        <end position="718"/>
    </location>
</feature>
<gene>
    <name evidence="4" type="ORF">ODALV1_LOCUS2874</name>
</gene>
<dbReference type="InterPro" id="IPR052728">
    <property type="entry name" value="O2_lipid_transport_reg"/>
</dbReference>
<feature type="transmembrane region" description="Helical" evidence="1">
    <location>
        <begin position="495"/>
        <end position="516"/>
    </location>
</feature>
<evidence type="ECO:0000259" key="3">
    <source>
        <dbReference type="SMART" id="SM00703"/>
    </source>
</evidence>
<keyword evidence="5" id="KW-1185">Reference proteome</keyword>
<reference evidence="4 5" key="1">
    <citation type="submission" date="2024-08" db="EMBL/GenBank/DDBJ databases">
        <authorList>
            <person name="Cucini C."/>
            <person name="Frati F."/>
        </authorList>
    </citation>
    <scope>NUCLEOTIDE SEQUENCE [LARGE SCALE GENOMIC DNA]</scope>
</reference>
<dbReference type="EMBL" id="CAXLJM020000007">
    <property type="protein sequence ID" value="CAL8074392.1"/>
    <property type="molecule type" value="Genomic_DNA"/>
</dbReference>
<evidence type="ECO:0000313" key="5">
    <source>
        <dbReference type="Proteomes" id="UP001642540"/>
    </source>
</evidence>
<feature type="signal peptide" evidence="2">
    <location>
        <begin position="1"/>
        <end position="27"/>
    </location>
</feature>
<protein>
    <recommendedName>
        <fullName evidence="3">Nose resistant-to-fluoxetine protein N-terminal domain-containing protein</fullName>
    </recommendedName>
</protein>
<keyword evidence="1" id="KW-1133">Transmembrane helix</keyword>
<feature type="domain" description="Nose resistant-to-fluoxetine protein N-terminal" evidence="3">
    <location>
        <begin position="69"/>
        <end position="233"/>
    </location>
</feature>
<dbReference type="PANTHER" id="PTHR11161">
    <property type="entry name" value="O-ACYLTRANSFERASE"/>
    <property type="match status" value="1"/>
</dbReference>
<feature type="transmembrane region" description="Helical" evidence="1">
    <location>
        <begin position="536"/>
        <end position="557"/>
    </location>
</feature>
<name>A0ABP1PUD2_9HEXA</name>
<evidence type="ECO:0000313" key="4">
    <source>
        <dbReference type="EMBL" id="CAL8074392.1"/>
    </source>
</evidence>
<dbReference type="InterPro" id="IPR006621">
    <property type="entry name" value="Nose-resist-to-fluoxetine_N"/>
</dbReference>
<evidence type="ECO:0000256" key="1">
    <source>
        <dbReference type="SAM" id="Phobius"/>
    </source>
</evidence>
<keyword evidence="2" id="KW-0732">Signal</keyword>
<evidence type="ECO:0000256" key="2">
    <source>
        <dbReference type="SAM" id="SignalP"/>
    </source>
</evidence>